<name>A0ABP1QYJ4_9HEXA</name>
<dbReference type="SMART" id="SM00244">
    <property type="entry name" value="PHB"/>
    <property type="match status" value="1"/>
</dbReference>
<keyword evidence="3" id="KW-0812">Transmembrane</keyword>
<dbReference type="EMBL" id="CAXLJM020000046">
    <property type="protein sequence ID" value="CAL8110891.1"/>
    <property type="molecule type" value="Genomic_DNA"/>
</dbReference>
<evidence type="ECO:0000313" key="6">
    <source>
        <dbReference type="Proteomes" id="UP001642540"/>
    </source>
</evidence>
<accession>A0ABP1QYJ4</accession>
<keyword evidence="3" id="KW-1133">Transmembrane helix</keyword>
<dbReference type="Proteomes" id="UP001642540">
    <property type="component" value="Unassembled WGS sequence"/>
</dbReference>
<dbReference type="Pfam" id="PF01145">
    <property type="entry name" value="Band_7"/>
    <property type="match status" value="1"/>
</dbReference>
<feature type="transmembrane region" description="Helical" evidence="3">
    <location>
        <begin position="55"/>
        <end position="77"/>
    </location>
</feature>
<dbReference type="SUPFAM" id="SSF117892">
    <property type="entry name" value="Band 7/SPFH domain"/>
    <property type="match status" value="1"/>
</dbReference>
<feature type="compositionally biased region" description="Polar residues" evidence="2">
    <location>
        <begin position="1"/>
        <end position="23"/>
    </location>
</feature>
<feature type="domain" description="Band 7" evidence="4">
    <location>
        <begin position="78"/>
        <end position="234"/>
    </location>
</feature>
<keyword evidence="6" id="KW-1185">Reference proteome</keyword>
<dbReference type="InterPro" id="IPR001972">
    <property type="entry name" value="Stomatin_HflK_fam"/>
</dbReference>
<feature type="region of interest" description="Disordered" evidence="2">
    <location>
        <begin position="1"/>
        <end position="43"/>
    </location>
</feature>
<keyword evidence="3" id="KW-0472">Membrane</keyword>
<dbReference type="PANTHER" id="PTHR10264:SF19">
    <property type="entry name" value="AT06885P-RELATED"/>
    <property type="match status" value="1"/>
</dbReference>
<sequence>MTHPENTSQSSQSNRSVAGTSHHIQPEQPGHSHPNMKVAPSSTTTGLNPSPSYNFIELIAIFMSWLVVIVFYPIALFKCIHIVNEHQRAVCFRLGKVSGGPKGPGSFFILPCIDDFRIMDLRTTVFDVPSQSVITKDSVTVQINAVGTIASPILAVTSVGDYKSSTQFLASTVIRNTFGTRMLADILADRPGIAKASSESLDEATDPWGIKVERVEIMELLLPAQLQRSMAAEGETARATKAKIVAAEGEVKASKALKEASIILQSNEGASKLRQLQLIAQMGSVNNTNVMVPMGFMSK</sequence>
<evidence type="ECO:0000256" key="1">
    <source>
        <dbReference type="ARBA" id="ARBA00008164"/>
    </source>
</evidence>
<organism evidence="5 6">
    <name type="scientific">Orchesella dallaii</name>
    <dbReference type="NCBI Taxonomy" id="48710"/>
    <lineage>
        <taxon>Eukaryota</taxon>
        <taxon>Metazoa</taxon>
        <taxon>Ecdysozoa</taxon>
        <taxon>Arthropoda</taxon>
        <taxon>Hexapoda</taxon>
        <taxon>Collembola</taxon>
        <taxon>Entomobryomorpha</taxon>
        <taxon>Entomobryoidea</taxon>
        <taxon>Orchesellidae</taxon>
        <taxon>Orchesellinae</taxon>
        <taxon>Orchesella</taxon>
    </lineage>
</organism>
<reference evidence="5 6" key="1">
    <citation type="submission" date="2024-08" db="EMBL/GenBank/DDBJ databases">
        <authorList>
            <person name="Cucini C."/>
            <person name="Frati F."/>
        </authorList>
    </citation>
    <scope>NUCLEOTIDE SEQUENCE [LARGE SCALE GENOMIC DNA]</scope>
</reference>
<evidence type="ECO:0000256" key="2">
    <source>
        <dbReference type="SAM" id="MobiDB-lite"/>
    </source>
</evidence>
<dbReference type="InterPro" id="IPR036013">
    <property type="entry name" value="Band_7/SPFH_dom_sf"/>
</dbReference>
<dbReference type="InterPro" id="IPR043202">
    <property type="entry name" value="Band-7_stomatin-like"/>
</dbReference>
<dbReference type="Gene3D" id="3.30.479.30">
    <property type="entry name" value="Band 7 domain"/>
    <property type="match status" value="1"/>
</dbReference>
<dbReference type="PANTHER" id="PTHR10264">
    <property type="entry name" value="BAND 7 PROTEIN-RELATED"/>
    <property type="match status" value="1"/>
</dbReference>
<dbReference type="Gene3D" id="6.10.250.2090">
    <property type="match status" value="1"/>
</dbReference>
<comment type="similarity">
    <text evidence="1">Belongs to the band 7/mec-2 family.</text>
</comment>
<evidence type="ECO:0000259" key="4">
    <source>
        <dbReference type="SMART" id="SM00244"/>
    </source>
</evidence>
<gene>
    <name evidence="5" type="ORF">ODALV1_LOCUS14527</name>
</gene>
<evidence type="ECO:0000313" key="5">
    <source>
        <dbReference type="EMBL" id="CAL8110891.1"/>
    </source>
</evidence>
<protein>
    <recommendedName>
        <fullName evidence="4">Band 7 domain-containing protein</fullName>
    </recommendedName>
</protein>
<evidence type="ECO:0000256" key="3">
    <source>
        <dbReference type="SAM" id="Phobius"/>
    </source>
</evidence>
<dbReference type="PRINTS" id="PR00721">
    <property type="entry name" value="STOMATIN"/>
</dbReference>
<comment type="caution">
    <text evidence="5">The sequence shown here is derived from an EMBL/GenBank/DDBJ whole genome shotgun (WGS) entry which is preliminary data.</text>
</comment>
<proteinExistence type="inferred from homology"/>
<dbReference type="InterPro" id="IPR001107">
    <property type="entry name" value="Band_7"/>
</dbReference>